<reference evidence="2" key="2">
    <citation type="journal article" date="2023" name="Science">
        <title>Genomic signatures of disease resistance in endangered staghorn corals.</title>
        <authorList>
            <person name="Vollmer S.V."/>
            <person name="Selwyn J.D."/>
            <person name="Despard B.A."/>
            <person name="Roesel C.L."/>
        </authorList>
    </citation>
    <scope>NUCLEOTIDE SEQUENCE</scope>
    <source>
        <strain evidence="2">K2</strain>
    </source>
</reference>
<proteinExistence type="predicted"/>
<dbReference type="Proteomes" id="UP001249851">
    <property type="component" value="Unassembled WGS sequence"/>
</dbReference>
<feature type="compositionally biased region" description="Polar residues" evidence="1">
    <location>
        <begin position="171"/>
        <end position="184"/>
    </location>
</feature>
<evidence type="ECO:0000313" key="2">
    <source>
        <dbReference type="EMBL" id="KAK2570052.1"/>
    </source>
</evidence>
<reference evidence="2" key="1">
    <citation type="journal article" date="2023" name="G3 (Bethesda)">
        <title>Whole genome assembly and annotation of the endangered Caribbean coral Acropora cervicornis.</title>
        <authorList>
            <person name="Selwyn J.D."/>
            <person name="Vollmer S.V."/>
        </authorList>
    </citation>
    <scope>NUCLEOTIDE SEQUENCE</scope>
    <source>
        <strain evidence="2">K2</strain>
    </source>
</reference>
<dbReference type="EMBL" id="JARQWQ010000008">
    <property type="protein sequence ID" value="KAK2570052.1"/>
    <property type="molecule type" value="Genomic_DNA"/>
</dbReference>
<sequence length="234" mass="25626">MADNVQSSDKISSIVFDLKDSLDPDARRIWAINFKQQGAISFEDKIKATLRRYIEETADPEDEPLAILVLSYGFNTGPVTDVKLPPLAHKSSQTALPTMCPPASNILDTTEALTSGTNPSKARRVTTRRWEEHLTFGDVTSTQSIDVEEEKSTQGMEKIIAIKKNSAEKSSSLPHIHLNHSSCSADLDDPETQAAGSDLVLADMSDSDTRSVDLLIDDIDGYESTSRSFPKVSI</sequence>
<evidence type="ECO:0000313" key="3">
    <source>
        <dbReference type="Proteomes" id="UP001249851"/>
    </source>
</evidence>
<comment type="caution">
    <text evidence="2">The sequence shown here is derived from an EMBL/GenBank/DDBJ whole genome shotgun (WGS) entry which is preliminary data.</text>
</comment>
<feature type="region of interest" description="Disordered" evidence="1">
    <location>
        <begin position="171"/>
        <end position="195"/>
    </location>
</feature>
<accession>A0AAD9QYV4</accession>
<dbReference type="AlphaFoldDB" id="A0AAD9QYV4"/>
<protein>
    <submittedName>
        <fullName evidence="2">Uncharacterized protein</fullName>
    </submittedName>
</protein>
<gene>
    <name evidence="2" type="ORF">P5673_004795</name>
</gene>
<name>A0AAD9QYV4_ACRCE</name>
<evidence type="ECO:0000256" key="1">
    <source>
        <dbReference type="SAM" id="MobiDB-lite"/>
    </source>
</evidence>
<organism evidence="2 3">
    <name type="scientific">Acropora cervicornis</name>
    <name type="common">Staghorn coral</name>
    <dbReference type="NCBI Taxonomy" id="6130"/>
    <lineage>
        <taxon>Eukaryota</taxon>
        <taxon>Metazoa</taxon>
        <taxon>Cnidaria</taxon>
        <taxon>Anthozoa</taxon>
        <taxon>Hexacorallia</taxon>
        <taxon>Scleractinia</taxon>
        <taxon>Astrocoeniina</taxon>
        <taxon>Acroporidae</taxon>
        <taxon>Acropora</taxon>
    </lineage>
</organism>
<keyword evidence="3" id="KW-1185">Reference proteome</keyword>